<accession>A0A3N0V7U1</accession>
<evidence type="ECO:0000313" key="1">
    <source>
        <dbReference type="EMBL" id="ROH88672.1"/>
    </source>
</evidence>
<dbReference type="AlphaFoldDB" id="A0A3N0V7U1"/>
<dbReference type="InParanoid" id="A0A3N0V7U1"/>
<reference evidence="1 2" key="1">
    <citation type="submission" date="2018-10" db="EMBL/GenBank/DDBJ databases">
        <authorList>
            <person name="Chen W.-M."/>
        </authorList>
    </citation>
    <scope>NUCLEOTIDE SEQUENCE [LARGE SCALE GENOMIC DNA]</scope>
    <source>
        <strain evidence="1 2">THS-13</strain>
    </source>
</reference>
<evidence type="ECO:0000313" key="2">
    <source>
        <dbReference type="Proteomes" id="UP000282106"/>
    </source>
</evidence>
<keyword evidence="2" id="KW-1185">Reference proteome</keyword>
<evidence type="ECO:0008006" key="3">
    <source>
        <dbReference type="Google" id="ProtNLM"/>
    </source>
</evidence>
<dbReference type="Proteomes" id="UP000282106">
    <property type="component" value="Unassembled WGS sequence"/>
</dbReference>
<dbReference type="RefSeq" id="WP_123212294.1">
    <property type="nucleotide sequence ID" value="NZ_RJVO01000006.1"/>
</dbReference>
<protein>
    <recommendedName>
        <fullName evidence="3">LamG domain-containing protein</fullName>
    </recommendedName>
</protein>
<proteinExistence type="predicted"/>
<comment type="caution">
    <text evidence="1">The sequence shown here is derived from an EMBL/GenBank/DDBJ whole genome shotgun (WGS) entry which is preliminary data.</text>
</comment>
<organism evidence="1 2">
    <name type="scientific">Stagnimonas aquatica</name>
    <dbReference type="NCBI Taxonomy" id="2689987"/>
    <lineage>
        <taxon>Bacteria</taxon>
        <taxon>Pseudomonadati</taxon>
        <taxon>Pseudomonadota</taxon>
        <taxon>Gammaproteobacteria</taxon>
        <taxon>Nevskiales</taxon>
        <taxon>Nevskiaceae</taxon>
        <taxon>Stagnimonas</taxon>
    </lineage>
</organism>
<dbReference type="EMBL" id="RJVO01000006">
    <property type="protein sequence ID" value="ROH88672.1"/>
    <property type="molecule type" value="Genomic_DNA"/>
</dbReference>
<name>A0A3N0V7U1_9GAMM</name>
<sequence length="255" mass="26649">MQSNFFRLPFGVDFPGASKIAEADASPLAVPGLRANAAVYDQWEFGGDDGSLTGLVNAQALTASGTGITLPTYAANYMTIASGATHGLSPAGITDSNNWTVGGVFRYTQPAEAAVSKMYAVSSTDTAGLGGMAIFDTPTERSIRFLTRGIATTDSVALDADVADGDWIFIAISESADHRIAFVGGHSPVRRDGVKTVRTGGLVSVGNNTYQQANYLTGPAVAAFVIVPAALDADGLQQLYLETRARMKQRGITVF</sequence>
<gene>
    <name evidence="1" type="ORF">ED208_12700</name>
</gene>